<keyword evidence="2" id="KW-1185">Reference proteome</keyword>
<evidence type="ECO:0000313" key="2">
    <source>
        <dbReference type="Proteomes" id="UP001151760"/>
    </source>
</evidence>
<dbReference type="EMBL" id="BQNB010017522">
    <property type="protein sequence ID" value="GJT64180.1"/>
    <property type="molecule type" value="Genomic_DNA"/>
</dbReference>
<dbReference type="Proteomes" id="UP001151760">
    <property type="component" value="Unassembled WGS sequence"/>
</dbReference>
<comment type="caution">
    <text evidence="1">The sequence shown here is derived from an EMBL/GenBank/DDBJ whole genome shotgun (WGS) entry which is preliminary data.</text>
</comment>
<gene>
    <name evidence="1" type="ORF">Tco_1015660</name>
</gene>
<sequence length="264" mass="29301">MVALSSRVPSARREGRCSRPNLLFDWDMDSEVLCQGILICELLKRGQALDMVTGVDLFYLHSMDHKTTNFPHLLAQYLLRHAEGRKSGARLSGGHFIRRLAMHFGLVSDDGLRGLQVVTRELPLIDLHKLGRLNIYTRYGDTWAWVAQGLERQQAAAVGAHEVDEAGPAAEEVALEILDEVHDLRRDVVGLRGDVASFTTVQSRVSTWMISSMTQLIDASGQTYQPFDSTLVGSSGLSFRRRIKPRIGEASTSTAHHTDAQPDP</sequence>
<evidence type="ECO:0000313" key="1">
    <source>
        <dbReference type="EMBL" id="GJT64180.1"/>
    </source>
</evidence>
<proteinExistence type="predicted"/>
<reference evidence="1" key="1">
    <citation type="journal article" date="2022" name="Int. J. Mol. Sci.">
        <title>Draft Genome of Tanacetum Coccineum: Genomic Comparison of Closely Related Tanacetum-Family Plants.</title>
        <authorList>
            <person name="Yamashiro T."/>
            <person name="Shiraishi A."/>
            <person name="Nakayama K."/>
            <person name="Satake H."/>
        </authorList>
    </citation>
    <scope>NUCLEOTIDE SEQUENCE</scope>
</reference>
<organism evidence="1 2">
    <name type="scientific">Tanacetum coccineum</name>
    <dbReference type="NCBI Taxonomy" id="301880"/>
    <lineage>
        <taxon>Eukaryota</taxon>
        <taxon>Viridiplantae</taxon>
        <taxon>Streptophyta</taxon>
        <taxon>Embryophyta</taxon>
        <taxon>Tracheophyta</taxon>
        <taxon>Spermatophyta</taxon>
        <taxon>Magnoliopsida</taxon>
        <taxon>eudicotyledons</taxon>
        <taxon>Gunneridae</taxon>
        <taxon>Pentapetalae</taxon>
        <taxon>asterids</taxon>
        <taxon>campanulids</taxon>
        <taxon>Asterales</taxon>
        <taxon>Asteraceae</taxon>
        <taxon>Asteroideae</taxon>
        <taxon>Anthemideae</taxon>
        <taxon>Anthemidinae</taxon>
        <taxon>Tanacetum</taxon>
    </lineage>
</organism>
<reference evidence="1" key="2">
    <citation type="submission" date="2022-01" db="EMBL/GenBank/DDBJ databases">
        <authorList>
            <person name="Yamashiro T."/>
            <person name="Shiraishi A."/>
            <person name="Satake H."/>
            <person name="Nakayama K."/>
        </authorList>
    </citation>
    <scope>NUCLEOTIDE SEQUENCE</scope>
</reference>
<name>A0ABQ5FLI9_9ASTR</name>
<accession>A0ABQ5FLI9</accession>
<protein>
    <submittedName>
        <fullName evidence="1">Uncharacterized protein</fullName>
    </submittedName>
</protein>